<name>A0A1H0RYU0_9BACT</name>
<protein>
    <submittedName>
        <fullName evidence="3">HDIG domain-containing protein</fullName>
    </submittedName>
</protein>
<dbReference type="EMBL" id="FNJI01000016">
    <property type="protein sequence ID" value="SDP34650.1"/>
    <property type="molecule type" value="Genomic_DNA"/>
</dbReference>
<dbReference type="Gene3D" id="1.10.3210.10">
    <property type="entry name" value="Hypothetical protein af1432"/>
    <property type="match status" value="1"/>
</dbReference>
<dbReference type="CDD" id="cd00077">
    <property type="entry name" value="HDc"/>
    <property type="match status" value="1"/>
</dbReference>
<dbReference type="SUPFAM" id="SSF109604">
    <property type="entry name" value="HD-domain/PDEase-like"/>
    <property type="match status" value="1"/>
</dbReference>
<dbReference type="PANTHER" id="PTHR43155:SF2">
    <property type="entry name" value="CYCLIC DI-GMP PHOSPHODIESTERASE PA4108"/>
    <property type="match status" value="1"/>
</dbReference>
<feature type="transmembrane region" description="Helical" evidence="1">
    <location>
        <begin position="147"/>
        <end position="170"/>
    </location>
</feature>
<feature type="transmembrane region" description="Helical" evidence="1">
    <location>
        <begin position="20"/>
        <end position="39"/>
    </location>
</feature>
<dbReference type="SMART" id="SM00471">
    <property type="entry name" value="HDc"/>
    <property type="match status" value="1"/>
</dbReference>
<organism evidence="3 4">
    <name type="scientific">Desulforhopalus singaporensis</name>
    <dbReference type="NCBI Taxonomy" id="91360"/>
    <lineage>
        <taxon>Bacteria</taxon>
        <taxon>Pseudomonadati</taxon>
        <taxon>Thermodesulfobacteriota</taxon>
        <taxon>Desulfobulbia</taxon>
        <taxon>Desulfobulbales</taxon>
        <taxon>Desulfocapsaceae</taxon>
        <taxon>Desulforhopalus</taxon>
    </lineage>
</organism>
<keyword evidence="4" id="KW-1185">Reference proteome</keyword>
<keyword evidence="1" id="KW-1133">Transmembrane helix</keyword>
<gene>
    <name evidence="3" type="ORF">SAMN05660330_02487</name>
</gene>
<evidence type="ECO:0000256" key="1">
    <source>
        <dbReference type="SAM" id="Phobius"/>
    </source>
</evidence>
<dbReference type="NCBIfam" id="TIGR00277">
    <property type="entry name" value="HDIG"/>
    <property type="match status" value="1"/>
</dbReference>
<dbReference type="Gene3D" id="6.10.340.10">
    <property type="match status" value="1"/>
</dbReference>
<evidence type="ECO:0000259" key="2">
    <source>
        <dbReference type="PROSITE" id="PS51832"/>
    </source>
</evidence>
<feature type="domain" description="HD-GYP" evidence="2">
    <location>
        <begin position="240"/>
        <end position="435"/>
    </location>
</feature>
<dbReference type="Proteomes" id="UP000199073">
    <property type="component" value="Unassembled WGS sequence"/>
</dbReference>
<evidence type="ECO:0000313" key="3">
    <source>
        <dbReference type="EMBL" id="SDP34650.1"/>
    </source>
</evidence>
<dbReference type="STRING" id="91360.SAMN05660330_02487"/>
<dbReference type="InterPro" id="IPR006675">
    <property type="entry name" value="HDIG_dom"/>
</dbReference>
<proteinExistence type="predicted"/>
<dbReference type="RefSeq" id="WP_092223272.1">
    <property type="nucleotide sequence ID" value="NZ_FNJI01000016.1"/>
</dbReference>
<evidence type="ECO:0000313" key="4">
    <source>
        <dbReference type="Proteomes" id="UP000199073"/>
    </source>
</evidence>
<dbReference type="Pfam" id="PF13487">
    <property type="entry name" value="HD_5"/>
    <property type="match status" value="1"/>
</dbReference>
<dbReference type="OrthoDB" id="9764337at2"/>
<keyword evidence="1" id="KW-0812">Transmembrane</keyword>
<dbReference type="PANTHER" id="PTHR43155">
    <property type="entry name" value="CYCLIC DI-GMP PHOSPHODIESTERASE PA4108-RELATED"/>
    <property type="match status" value="1"/>
</dbReference>
<reference evidence="3 4" key="1">
    <citation type="submission" date="2016-10" db="EMBL/GenBank/DDBJ databases">
        <authorList>
            <person name="de Groot N.N."/>
        </authorList>
    </citation>
    <scope>NUCLEOTIDE SEQUENCE [LARGE SCALE GENOMIC DNA]</scope>
    <source>
        <strain evidence="3 4">DSM 12130</strain>
    </source>
</reference>
<sequence>MVLSFMGLTNKRTLAGDLTLGLTVTVVLVTATVSLLYYFSSTSSAEKRLESQAIEHINRLTKLLATPLLMEDEQSVVITSVKYMRSHGVVVVRVFDANGQGVYDPIGPKNLSLLTVKKPIYWYDVRFVGTVEVSLSRKGIIEAQRTTLYLTLIIMFSVILSVITASRILLKLFLTKPLSVLTRGIEIIAGGSYDYVLEPVNRTDIDAIIDKINVMASLIAARDKRLLDLIEKLRISRDELSKSLEETVISLASTTEKRDPYTSGHQERVNRLALAIAKELALPDQQIEGLHIASLLHDIGKIALPAEYLAKPSLLSRIERAAIEHHAEVGFDILKNIHFPWPVADIVYQHHEHLDGSGYPRSLTDEEILLEAKILAVADVVEAMSAHRPYRPSLGIQAALNEIRSGRGTRYHAPSVDACIRIVEHKKAEFYSKDWCPLLL</sequence>
<accession>A0A1H0RYU0</accession>
<dbReference type="InterPro" id="IPR037522">
    <property type="entry name" value="HD_GYP_dom"/>
</dbReference>
<dbReference type="InterPro" id="IPR003607">
    <property type="entry name" value="HD/PDEase_dom"/>
</dbReference>
<dbReference type="AlphaFoldDB" id="A0A1H0RYU0"/>
<dbReference type="PROSITE" id="PS51832">
    <property type="entry name" value="HD_GYP"/>
    <property type="match status" value="1"/>
</dbReference>
<keyword evidence="1" id="KW-0472">Membrane</keyword>